<dbReference type="eggNOG" id="KOG3765">
    <property type="taxonomic scope" value="Eukaryota"/>
</dbReference>
<keyword evidence="3" id="KW-0735">Signal-anchor</keyword>
<evidence type="ECO:0000256" key="6">
    <source>
        <dbReference type="ARBA" id="ARBA00023180"/>
    </source>
</evidence>
<comment type="subcellular location">
    <subcellularLocation>
        <location evidence="1">Membrane</location>
        <topology evidence="1">Single-pass type II membrane protein</topology>
    </subcellularLocation>
</comment>
<dbReference type="GO" id="GO:0016020">
    <property type="term" value="C:membrane"/>
    <property type="evidence" value="ECO:0007669"/>
    <property type="project" value="UniProtKB-SubCell"/>
</dbReference>
<dbReference type="Proteomes" id="UP000054560">
    <property type="component" value="Unassembled WGS sequence"/>
</dbReference>
<keyword evidence="2 8" id="KW-0812">Transmembrane</keyword>
<keyword evidence="5 8" id="KW-0472">Membrane</keyword>
<protein>
    <submittedName>
        <fullName evidence="9">Uncharacterized protein</fullName>
    </submittedName>
</protein>
<evidence type="ECO:0000256" key="2">
    <source>
        <dbReference type="ARBA" id="ARBA00022692"/>
    </source>
</evidence>
<feature type="transmembrane region" description="Helical" evidence="8">
    <location>
        <begin position="27"/>
        <end position="45"/>
    </location>
</feature>
<dbReference type="PANTHER" id="PTHR12270:SF52">
    <property type="entry name" value="GLYCOSYLTRANSFERASE-LIKE PROTEIN GNT13-RELATED"/>
    <property type="match status" value="1"/>
</dbReference>
<evidence type="ECO:0000313" key="9">
    <source>
        <dbReference type="EMBL" id="KNC77136.1"/>
    </source>
</evidence>
<evidence type="ECO:0000256" key="8">
    <source>
        <dbReference type="SAM" id="Phobius"/>
    </source>
</evidence>
<dbReference type="GeneID" id="25910899"/>
<feature type="compositionally biased region" description="Acidic residues" evidence="7">
    <location>
        <begin position="576"/>
        <end position="591"/>
    </location>
</feature>
<dbReference type="AlphaFoldDB" id="A0A0L0FL01"/>
<dbReference type="EMBL" id="KQ242829">
    <property type="protein sequence ID" value="KNC77136.1"/>
    <property type="molecule type" value="Genomic_DNA"/>
</dbReference>
<dbReference type="InterPro" id="IPR051292">
    <property type="entry name" value="Xyl/GlcA_transferase"/>
</dbReference>
<dbReference type="GO" id="GO:0035269">
    <property type="term" value="P:protein O-linked glycosylation via mannose"/>
    <property type="evidence" value="ECO:0007669"/>
    <property type="project" value="TreeGrafter"/>
</dbReference>
<dbReference type="PANTHER" id="PTHR12270">
    <property type="entry name" value="GLYCOSYLTRANSFERASE-RELATED"/>
    <property type="match status" value="1"/>
</dbReference>
<dbReference type="GO" id="GO:0042285">
    <property type="term" value="F:xylosyltransferase activity"/>
    <property type="evidence" value="ECO:0007669"/>
    <property type="project" value="TreeGrafter"/>
</dbReference>
<evidence type="ECO:0000256" key="4">
    <source>
        <dbReference type="ARBA" id="ARBA00022989"/>
    </source>
</evidence>
<reference evidence="9 10" key="1">
    <citation type="submission" date="2011-02" db="EMBL/GenBank/DDBJ databases">
        <title>The Genome Sequence of Sphaeroforma arctica JP610.</title>
        <authorList>
            <consortium name="The Broad Institute Genome Sequencing Platform"/>
            <person name="Russ C."/>
            <person name="Cuomo C."/>
            <person name="Young S.K."/>
            <person name="Zeng Q."/>
            <person name="Gargeya S."/>
            <person name="Alvarado L."/>
            <person name="Berlin A."/>
            <person name="Chapman S.B."/>
            <person name="Chen Z."/>
            <person name="Freedman E."/>
            <person name="Gellesch M."/>
            <person name="Goldberg J."/>
            <person name="Griggs A."/>
            <person name="Gujja S."/>
            <person name="Heilman E."/>
            <person name="Heiman D."/>
            <person name="Howarth C."/>
            <person name="Mehta T."/>
            <person name="Neiman D."/>
            <person name="Pearson M."/>
            <person name="Roberts A."/>
            <person name="Saif S."/>
            <person name="Shea T."/>
            <person name="Shenoy N."/>
            <person name="Sisk P."/>
            <person name="Stolte C."/>
            <person name="Sykes S."/>
            <person name="White J."/>
            <person name="Yandava C."/>
            <person name="Burger G."/>
            <person name="Gray M.W."/>
            <person name="Holland P.W.H."/>
            <person name="King N."/>
            <person name="Lang F.B.F."/>
            <person name="Roger A.J."/>
            <person name="Ruiz-Trillo I."/>
            <person name="Haas B."/>
            <person name="Nusbaum C."/>
            <person name="Birren B."/>
        </authorList>
    </citation>
    <scope>NUCLEOTIDE SEQUENCE [LARGE SCALE GENOMIC DNA]</scope>
    <source>
        <strain evidence="9 10">JP610</strain>
    </source>
</reference>
<dbReference type="OrthoDB" id="411524at2759"/>
<dbReference type="Pfam" id="PF13896">
    <property type="entry name" value="Glyco_transf_49"/>
    <property type="match status" value="1"/>
</dbReference>
<evidence type="ECO:0000256" key="3">
    <source>
        <dbReference type="ARBA" id="ARBA00022968"/>
    </source>
</evidence>
<gene>
    <name evidence="9" type="ORF">SARC_10395</name>
</gene>
<dbReference type="RefSeq" id="XP_014151038.1">
    <property type="nucleotide sequence ID" value="XM_014295563.1"/>
</dbReference>
<accession>A0A0L0FL01</accession>
<evidence type="ECO:0000256" key="1">
    <source>
        <dbReference type="ARBA" id="ARBA00004606"/>
    </source>
</evidence>
<keyword evidence="10" id="KW-1185">Reference proteome</keyword>
<dbReference type="GO" id="GO:0015020">
    <property type="term" value="F:glucuronosyltransferase activity"/>
    <property type="evidence" value="ECO:0007669"/>
    <property type="project" value="TreeGrafter"/>
</dbReference>
<name>A0A0L0FL01_9EUKA</name>
<evidence type="ECO:0000256" key="5">
    <source>
        <dbReference type="ARBA" id="ARBA00023136"/>
    </source>
</evidence>
<proteinExistence type="predicted"/>
<feature type="region of interest" description="Disordered" evidence="7">
    <location>
        <begin position="570"/>
        <end position="591"/>
    </location>
</feature>
<organism evidence="9 10">
    <name type="scientific">Sphaeroforma arctica JP610</name>
    <dbReference type="NCBI Taxonomy" id="667725"/>
    <lineage>
        <taxon>Eukaryota</taxon>
        <taxon>Ichthyosporea</taxon>
        <taxon>Ichthyophonida</taxon>
        <taxon>Sphaeroforma</taxon>
    </lineage>
</organism>
<keyword evidence="6" id="KW-0325">Glycoprotein</keyword>
<sequence>MYMAGMKISIRSLAPTGFHIKYKFTALFLKWCVIGAAIFCSMSLLNHVASDGNNLGMSVSLWSTTNEQERPFFEKQVAHNINIPMVENAVGLVPKVPDPLTMVDVADEAEDEEALILQVQPKPRAYEKQKPHMVKEHLEVSQELKKERAIKLQVLMKKHQHAYVEYMRSHVYQKRPTPRTKLQKRNIYMSSINKFHKMNCPNHLPGMVRVAGMPNRGYCFGTAKIDGNRVCDVVDVPDYKVLSGDAEEEGREYDVQTLYGKQFAYIPFYSRSTFTSVNRQAMDRDGITISSQGSWNRIMNLKHLTQVWEGPVSFAVLLDDEEQLSELDAVVKEDSQLREFADIHVVWRLDHRMDDADAFYPINMMRNIALQTVETSHVFVLDADVTPNAPMNTYTKYVADADVAIGNQKDKSQIECKGLDAFVPPAVEMSATALKQLYDQNGDNGSITKKQVISMFFTGEVLPMHVYFGPAYAPTNHQEWATSNTVDEIPYLTRFEPYYIARMPIPLFNETFVNRGGNFAQQVYEMSGAGYRFHRLPEAYVVDIPHTKAEKAEKEAEKAEKLAANEAAKAKLEGEQQNDTDGEEEKNDEMVEDNNTNQVMHDEGFTEKLWTDFYLYVSHRYRHNMPTPIVSDSPFRRYRRAQEKVLNVLWQINGGTETDEEELVEMLR</sequence>
<keyword evidence="4 8" id="KW-1133">Transmembrane helix</keyword>
<evidence type="ECO:0000256" key="7">
    <source>
        <dbReference type="SAM" id="MobiDB-lite"/>
    </source>
</evidence>
<evidence type="ECO:0000313" key="10">
    <source>
        <dbReference type="Proteomes" id="UP000054560"/>
    </source>
</evidence>